<comment type="caution">
    <text evidence="1">The sequence shown here is derived from an EMBL/GenBank/DDBJ whole genome shotgun (WGS) entry which is preliminary data.</text>
</comment>
<organism evidence="1 2">
    <name type="scientific">Persea americana</name>
    <name type="common">Avocado</name>
    <dbReference type="NCBI Taxonomy" id="3435"/>
    <lineage>
        <taxon>Eukaryota</taxon>
        <taxon>Viridiplantae</taxon>
        <taxon>Streptophyta</taxon>
        <taxon>Embryophyta</taxon>
        <taxon>Tracheophyta</taxon>
        <taxon>Spermatophyta</taxon>
        <taxon>Magnoliopsida</taxon>
        <taxon>Magnoliidae</taxon>
        <taxon>Laurales</taxon>
        <taxon>Lauraceae</taxon>
        <taxon>Persea</taxon>
    </lineage>
</organism>
<sequence>MESSQSAIAIPVANLSPTTAALSSSDIANILHHLSVVSGNTSTAMFATTGTSTWPFYFAYSNHMTPRSDIFTTTSSAAHVPAIHTADGSRMHAKHIGHRVLLLLLIYPHPGHPTSSCAASSARS</sequence>
<reference evidence="1 2" key="1">
    <citation type="journal article" date="2022" name="Hortic Res">
        <title>A haplotype resolved chromosomal level avocado genome allows analysis of novel avocado genes.</title>
        <authorList>
            <person name="Nath O."/>
            <person name="Fletcher S.J."/>
            <person name="Hayward A."/>
            <person name="Shaw L.M."/>
            <person name="Masouleh A.K."/>
            <person name="Furtado A."/>
            <person name="Henry R.J."/>
            <person name="Mitter N."/>
        </authorList>
    </citation>
    <scope>NUCLEOTIDE SEQUENCE [LARGE SCALE GENOMIC DNA]</scope>
    <source>
        <strain evidence="2">cv. Hass</strain>
    </source>
</reference>
<gene>
    <name evidence="1" type="ORF">MRB53_005185</name>
</gene>
<proteinExistence type="predicted"/>
<keyword evidence="2" id="KW-1185">Reference proteome</keyword>
<accession>A0ACC2MCD4</accession>
<dbReference type="EMBL" id="CM056810">
    <property type="protein sequence ID" value="KAJ8643437.1"/>
    <property type="molecule type" value="Genomic_DNA"/>
</dbReference>
<evidence type="ECO:0000313" key="2">
    <source>
        <dbReference type="Proteomes" id="UP001234297"/>
    </source>
</evidence>
<evidence type="ECO:0000313" key="1">
    <source>
        <dbReference type="EMBL" id="KAJ8643437.1"/>
    </source>
</evidence>
<dbReference type="Proteomes" id="UP001234297">
    <property type="component" value="Chromosome 2"/>
</dbReference>
<protein>
    <submittedName>
        <fullName evidence="1">Uncharacterized protein</fullName>
    </submittedName>
</protein>
<name>A0ACC2MCD4_PERAE</name>